<name>A0ABT9XYT7_9BACI</name>
<protein>
    <recommendedName>
        <fullName evidence="3">Glycosyltransferase family 4 protein</fullName>
    </recommendedName>
</protein>
<dbReference type="Pfam" id="PF13692">
    <property type="entry name" value="Glyco_trans_1_4"/>
    <property type="match status" value="1"/>
</dbReference>
<comment type="caution">
    <text evidence="1">The sequence shown here is derived from an EMBL/GenBank/DDBJ whole genome shotgun (WGS) entry which is preliminary data.</text>
</comment>
<accession>A0ABT9XYT7</accession>
<dbReference type="Proteomes" id="UP001224122">
    <property type="component" value="Unassembled WGS sequence"/>
</dbReference>
<evidence type="ECO:0000313" key="2">
    <source>
        <dbReference type="Proteomes" id="UP001224122"/>
    </source>
</evidence>
<reference evidence="1 2" key="1">
    <citation type="submission" date="2023-07" db="EMBL/GenBank/DDBJ databases">
        <title>Genomic Encyclopedia of Type Strains, Phase IV (KMG-IV): sequencing the most valuable type-strain genomes for metagenomic binning, comparative biology and taxonomic classification.</title>
        <authorList>
            <person name="Goeker M."/>
        </authorList>
    </citation>
    <scope>NUCLEOTIDE SEQUENCE [LARGE SCALE GENOMIC DNA]</scope>
    <source>
        <strain evidence="1 2">DSM 27594</strain>
    </source>
</reference>
<proteinExistence type="predicted"/>
<evidence type="ECO:0008006" key="3">
    <source>
        <dbReference type="Google" id="ProtNLM"/>
    </source>
</evidence>
<dbReference type="EMBL" id="JAUSTW010000007">
    <property type="protein sequence ID" value="MDQ0200737.1"/>
    <property type="molecule type" value="Genomic_DNA"/>
</dbReference>
<organism evidence="1 2">
    <name type="scientific">Neobacillus ginsengisoli</name>
    <dbReference type="NCBI Taxonomy" id="904295"/>
    <lineage>
        <taxon>Bacteria</taxon>
        <taxon>Bacillati</taxon>
        <taxon>Bacillota</taxon>
        <taxon>Bacilli</taxon>
        <taxon>Bacillales</taxon>
        <taxon>Bacillaceae</taxon>
        <taxon>Neobacillus</taxon>
    </lineage>
</organism>
<evidence type="ECO:0000313" key="1">
    <source>
        <dbReference type="EMBL" id="MDQ0200737.1"/>
    </source>
</evidence>
<dbReference type="Gene3D" id="3.40.50.2000">
    <property type="entry name" value="Glycogen Phosphorylase B"/>
    <property type="match status" value="2"/>
</dbReference>
<keyword evidence="2" id="KW-1185">Reference proteome</keyword>
<gene>
    <name evidence="1" type="ORF">J2S10_003939</name>
</gene>
<dbReference type="RefSeq" id="WP_307411070.1">
    <property type="nucleotide sequence ID" value="NZ_JAUSTW010000007.1"/>
</dbReference>
<dbReference type="SUPFAM" id="SSF53756">
    <property type="entry name" value="UDP-Glycosyltransferase/glycogen phosphorylase"/>
    <property type="match status" value="1"/>
</dbReference>
<sequence>MTKGNIKYIGFYDSYTYAEENRNSFLAATNKMDYICQAIVASGNKVEIISPSWTANNKGYYHKRTSTIGEGVTLTCGPTFGAYRPLFRYLRILWSWIWLFGYLVKNTNSEETIIAYHSMMIINPIMLAKKIKKFKLILEVEEIYQDVKKYSQLMQSNEYRFFKSADKFIFPTELLIEKINKNNKPYNIIYGTYKVEQDRKSKFNDGKVHCVYAGTFDPIKGGSTIAATVAPYLPENYHIHIIGFGSEEETRSIQQLISEIAKTSVCTITYDGLLKDEEYTRFLQSCDIGLSTQIPGGSYNNTSFPSKILSYMANGLRVVSVRIKAIEMSVIGDAVYYYKEQTPEAIAEAIMSIDINEPYDSKQLIKKLDEKFVHTIKELLEN</sequence>